<dbReference type="InterPro" id="IPR003439">
    <property type="entry name" value="ABC_transporter-like_ATP-bd"/>
</dbReference>
<dbReference type="PROSITE" id="PS50893">
    <property type="entry name" value="ABC_TRANSPORTER_2"/>
    <property type="match status" value="1"/>
</dbReference>
<gene>
    <name evidence="1" type="ORF">ABVT43_18350</name>
</gene>
<name>A0ABV2BYX1_9GAMM</name>
<organism evidence="1 2">
    <name type="scientific">Aliikangiella maris</name>
    <dbReference type="NCBI Taxonomy" id="3162458"/>
    <lineage>
        <taxon>Bacteria</taxon>
        <taxon>Pseudomonadati</taxon>
        <taxon>Pseudomonadota</taxon>
        <taxon>Gammaproteobacteria</taxon>
        <taxon>Oceanospirillales</taxon>
        <taxon>Pleioneaceae</taxon>
        <taxon>Aliikangiella</taxon>
    </lineage>
</organism>
<dbReference type="Proteomes" id="UP001548189">
    <property type="component" value="Unassembled WGS sequence"/>
</dbReference>
<sequence length="312" mass="35199">MQINIINATKKYTSVTAVKNVSFNVNQGEIVALLGTNGAGKSSIVRMLVGLTKPDSGTIEIIHQDSNFSSVPKAYLGYLPEERGLFLDRTVQDNILYFAKLRGLSNKSITEKLHYWLERFMLSDKLKEEVKSLSKGNQQKVQLITAIFHEPKVLILDEPFSGLDPINQEFLIEVIKEFKNKGMTILLSAHQMNLVERLVDKVILMNSGEIILEGTIADVHAQLQSGKRLIVRFSSNVDTIQLNSLDGIMSYKMISDNEYQLAISEEVSLNCVIDKIMHLGTILEIKSDHFDLHDLYLMAVEKVVKKMENNDE</sequence>
<proteinExistence type="predicted"/>
<reference evidence="1 2" key="1">
    <citation type="submission" date="2024-06" db="EMBL/GenBank/DDBJ databases">
        <authorList>
            <person name="Li F."/>
        </authorList>
    </citation>
    <scope>NUCLEOTIDE SEQUENCE [LARGE SCALE GENOMIC DNA]</scope>
    <source>
        <strain evidence="1 2">GXAS 311</strain>
    </source>
</reference>
<dbReference type="InterPro" id="IPR017871">
    <property type="entry name" value="ABC_transporter-like_CS"/>
</dbReference>
<comment type="caution">
    <text evidence="1">The sequence shown here is derived from an EMBL/GenBank/DDBJ whole genome shotgun (WGS) entry which is preliminary data.</text>
</comment>
<dbReference type="InterPro" id="IPR027417">
    <property type="entry name" value="P-loop_NTPase"/>
</dbReference>
<evidence type="ECO:0000313" key="1">
    <source>
        <dbReference type="EMBL" id="MET1257111.1"/>
    </source>
</evidence>
<dbReference type="PANTHER" id="PTHR42711">
    <property type="entry name" value="ABC TRANSPORTER ATP-BINDING PROTEIN"/>
    <property type="match status" value="1"/>
</dbReference>
<dbReference type="PROSITE" id="PS00211">
    <property type="entry name" value="ABC_TRANSPORTER_1"/>
    <property type="match status" value="1"/>
</dbReference>
<dbReference type="GO" id="GO:0005524">
    <property type="term" value="F:ATP binding"/>
    <property type="evidence" value="ECO:0007669"/>
    <property type="project" value="UniProtKB-KW"/>
</dbReference>
<dbReference type="EMBL" id="JBEVCJ010000035">
    <property type="protein sequence ID" value="MET1257111.1"/>
    <property type="molecule type" value="Genomic_DNA"/>
</dbReference>
<dbReference type="Pfam" id="PF00005">
    <property type="entry name" value="ABC_tran"/>
    <property type="match status" value="1"/>
</dbReference>
<evidence type="ECO:0000313" key="2">
    <source>
        <dbReference type="Proteomes" id="UP001548189"/>
    </source>
</evidence>
<keyword evidence="2" id="KW-1185">Reference proteome</keyword>
<keyword evidence="1" id="KW-0067">ATP-binding</keyword>
<dbReference type="SMART" id="SM00382">
    <property type="entry name" value="AAA"/>
    <property type="match status" value="1"/>
</dbReference>
<dbReference type="InterPro" id="IPR050763">
    <property type="entry name" value="ABC_transporter_ATP-binding"/>
</dbReference>
<dbReference type="SUPFAM" id="SSF52540">
    <property type="entry name" value="P-loop containing nucleoside triphosphate hydrolases"/>
    <property type="match status" value="1"/>
</dbReference>
<dbReference type="Gene3D" id="3.40.50.300">
    <property type="entry name" value="P-loop containing nucleotide triphosphate hydrolases"/>
    <property type="match status" value="1"/>
</dbReference>
<dbReference type="PANTHER" id="PTHR42711:SF5">
    <property type="entry name" value="ABC TRANSPORTER ATP-BINDING PROTEIN NATA"/>
    <property type="match status" value="1"/>
</dbReference>
<protein>
    <submittedName>
        <fullName evidence="1">ATP-binding cassette domain-containing protein</fullName>
    </submittedName>
</protein>
<accession>A0ABV2BYX1</accession>
<dbReference type="InterPro" id="IPR003593">
    <property type="entry name" value="AAA+_ATPase"/>
</dbReference>
<keyword evidence="1" id="KW-0547">Nucleotide-binding</keyword>